<evidence type="ECO:0000259" key="2">
    <source>
        <dbReference type="Pfam" id="PF05699"/>
    </source>
</evidence>
<dbReference type="AlphaFoldDB" id="A0A5J5DII2"/>
<organism evidence="3 4">
    <name type="scientific">Etheostoma spectabile</name>
    <name type="common">orangethroat darter</name>
    <dbReference type="NCBI Taxonomy" id="54343"/>
    <lineage>
        <taxon>Eukaryota</taxon>
        <taxon>Metazoa</taxon>
        <taxon>Chordata</taxon>
        <taxon>Craniata</taxon>
        <taxon>Vertebrata</taxon>
        <taxon>Euteleostomi</taxon>
        <taxon>Actinopterygii</taxon>
        <taxon>Neopterygii</taxon>
        <taxon>Teleostei</taxon>
        <taxon>Neoteleostei</taxon>
        <taxon>Acanthomorphata</taxon>
        <taxon>Eupercaria</taxon>
        <taxon>Perciformes</taxon>
        <taxon>Percoidei</taxon>
        <taxon>Percidae</taxon>
        <taxon>Etheostomatinae</taxon>
        <taxon>Etheostoma</taxon>
    </lineage>
</organism>
<dbReference type="EMBL" id="VOFY01000004">
    <property type="protein sequence ID" value="KAA8593186.1"/>
    <property type="molecule type" value="Genomic_DNA"/>
</dbReference>
<keyword evidence="4" id="KW-1185">Reference proteome</keyword>
<feature type="compositionally biased region" description="Basic residues" evidence="1">
    <location>
        <begin position="53"/>
        <end position="67"/>
    </location>
</feature>
<sequence>MPLPWTQGSNLNMSMKTTEGPLRQTGAEMKNVMENVPLRLQQHLLRIRGCSKEKKKKKKKKRKRRGFKVIQSHTSSATDQAIASELQSYLQEMLDAEEDPLKWWTESQRTPSAFKTGKKSLCIPATSSSSEGSLVQVETMFFWLETF</sequence>
<evidence type="ECO:0000256" key="1">
    <source>
        <dbReference type="SAM" id="MobiDB-lite"/>
    </source>
</evidence>
<feature type="non-terminal residue" evidence="3">
    <location>
        <position position="147"/>
    </location>
</feature>
<comment type="caution">
    <text evidence="3">The sequence shown here is derived from an EMBL/GenBank/DDBJ whole genome shotgun (WGS) entry which is preliminary data.</text>
</comment>
<feature type="region of interest" description="Disordered" evidence="1">
    <location>
        <begin position="49"/>
        <end position="75"/>
    </location>
</feature>
<feature type="domain" description="HAT C-terminal dimerisation" evidence="2">
    <location>
        <begin position="85"/>
        <end position="133"/>
    </location>
</feature>
<reference evidence="3 4" key="1">
    <citation type="submission" date="2019-08" db="EMBL/GenBank/DDBJ databases">
        <title>A chromosome-level genome assembly, high-density linkage maps, and genome scans reveal the genomic architecture of hybrid incompatibilities underlying speciation via character displacement in darters (Percidae: Etheostominae).</title>
        <authorList>
            <person name="Moran R.L."/>
            <person name="Catchen J.M."/>
            <person name="Fuller R.C."/>
        </authorList>
    </citation>
    <scope>NUCLEOTIDE SEQUENCE [LARGE SCALE GENOMIC DNA]</scope>
    <source>
        <strain evidence="3">EspeVRDwgs_2016</strain>
        <tissue evidence="3">Muscle</tissue>
    </source>
</reference>
<protein>
    <recommendedName>
        <fullName evidence="2">HAT C-terminal dimerisation domain-containing protein</fullName>
    </recommendedName>
</protein>
<evidence type="ECO:0000313" key="3">
    <source>
        <dbReference type="EMBL" id="KAA8593186.1"/>
    </source>
</evidence>
<gene>
    <name evidence="3" type="ORF">FQN60_009302</name>
</gene>
<evidence type="ECO:0000313" key="4">
    <source>
        <dbReference type="Proteomes" id="UP000327493"/>
    </source>
</evidence>
<dbReference type="Pfam" id="PF05699">
    <property type="entry name" value="Dimer_Tnp_hAT"/>
    <property type="match status" value="1"/>
</dbReference>
<proteinExistence type="predicted"/>
<dbReference type="SUPFAM" id="SSF53098">
    <property type="entry name" value="Ribonuclease H-like"/>
    <property type="match status" value="1"/>
</dbReference>
<dbReference type="GO" id="GO:0046983">
    <property type="term" value="F:protein dimerization activity"/>
    <property type="evidence" value="ECO:0007669"/>
    <property type="project" value="InterPro"/>
</dbReference>
<dbReference type="InterPro" id="IPR008906">
    <property type="entry name" value="HATC_C_dom"/>
</dbReference>
<accession>A0A5J5DII2</accession>
<dbReference type="Proteomes" id="UP000327493">
    <property type="component" value="Chromosome 4"/>
</dbReference>
<dbReference type="InterPro" id="IPR012337">
    <property type="entry name" value="RNaseH-like_sf"/>
</dbReference>
<name>A0A5J5DII2_9PERO</name>